<reference evidence="1 2" key="1">
    <citation type="submission" date="2019-06" db="EMBL/GenBank/DDBJ databases">
        <title>Pantoea dispersa Assembly.</title>
        <authorList>
            <person name="Wang J."/>
        </authorList>
    </citation>
    <scope>NUCLEOTIDE SEQUENCE [LARGE SCALE GENOMIC DNA]</scope>
    <source>
        <strain evidence="2">bio</strain>
    </source>
</reference>
<keyword evidence="2" id="KW-1185">Reference proteome</keyword>
<accession>A0ABY2ZU09</accession>
<name>A0ABY2ZU09_9GAMM</name>
<sequence length="223" mass="24806">MKKITGLVLPCSSPEFIIAADTFAALGLASLMNATGKKVTCLPGGENFHLLPVLRAQDEWRLIVVMPHDPLEFMRITDSIAMLIKSRHVSPHIIILSHVPACWLVQTLSAQGCAQASLCNVTVLPSRISCSELLIIMSGIVQTSFFRLKADCIQSSPPILTPCEYNAVYSWLAGYSSHAFAAKARCSVKTYYGQRYRGLWKLASVFPSLKQRRRMNPLQKKRR</sequence>
<evidence type="ECO:0000313" key="2">
    <source>
        <dbReference type="Proteomes" id="UP000319715"/>
    </source>
</evidence>
<dbReference type="RefSeq" id="WP_141496886.1">
    <property type="nucleotide sequence ID" value="NZ_CP157884.1"/>
</dbReference>
<comment type="caution">
    <text evidence="1">The sequence shown here is derived from an EMBL/GenBank/DDBJ whole genome shotgun (WGS) entry which is preliminary data.</text>
</comment>
<dbReference type="Proteomes" id="UP000319715">
    <property type="component" value="Unassembled WGS sequence"/>
</dbReference>
<protein>
    <submittedName>
        <fullName evidence="1">Uncharacterized protein</fullName>
    </submittedName>
</protein>
<dbReference type="EMBL" id="VICF01000010">
    <property type="protein sequence ID" value="TQC69987.1"/>
    <property type="molecule type" value="Genomic_DNA"/>
</dbReference>
<proteinExistence type="predicted"/>
<gene>
    <name evidence="1" type="ORF">FK492_19865</name>
</gene>
<evidence type="ECO:0000313" key="1">
    <source>
        <dbReference type="EMBL" id="TQC69987.1"/>
    </source>
</evidence>
<organism evidence="1 2">
    <name type="scientific">Pantoea dispersa</name>
    <dbReference type="NCBI Taxonomy" id="59814"/>
    <lineage>
        <taxon>Bacteria</taxon>
        <taxon>Pseudomonadati</taxon>
        <taxon>Pseudomonadota</taxon>
        <taxon>Gammaproteobacteria</taxon>
        <taxon>Enterobacterales</taxon>
        <taxon>Erwiniaceae</taxon>
        <taxon>Pantoea</taxon>
    </lineage>
</organism>